<dbReference type="EMBL" id="JAAWWL010000001">
    <property type="protein sequence ID" value="NKI31805.1"/>
    <property type="molecule type" value="Genomic_DNA"/>
</dbReference>
<name>A0ABX1GPF7_9FLAO</name>
<proteinExistence type="predicted"/>
<dbReference type="PANTHER" id="PTHR43798:SF33">
    <property type="entry name" value="HYDROLASE, PUTATIVE (AFU_ORTHOLOGUE AFUA_2G14860)-RELATED"/>
    <property type="match status" value="1"/>
</dbReference>
<evidence type="ECO:0000313" key="3">
    <source>
        <dbReference type="EMBL" id="NKI31805.1"/>
    </source>
</evidence>
<accession>A0ABX1GPF7</accession>
<dbReference type="InterPro" id="IPR000073">
    <property type="entry name" value="AB_hydrolase_1"/>
</dbReference>
<gene>
    <name evidence="3" type="ORF">HCU67_07585</name>
</gene>
<dbReference type="SUPFAM" id="SSF53474">
    <property type="entry name" value="alpha/beta-Hydrolases"/>
    <property type="match status" value="1"/>
</dbReference>
<evidence type="ECO:0000256" key="1">
    <source>
        <dbReference type="SAM" id="SignalP"/>
    </source>
</evidence>
<dbReference type="PANTHER" id="PTHR43798">
    <property type="entry name" value="MONOACYLGLYCEROL LIPASE"/>
    <property type="match status" value="1"/>
</dbReference>
<dbReference type="RefSeq" id="WP_168551954.1">
    <property type="nucleotide sequence ID" value="NZ_JAAWWL010000001.1"/>
</dbReference>
<feature type="domain" description="AB hydrolase-1" evidence="2">
    <location>
        <begin position="47"/>
        <end position="145"/>
    </location>
</feature>
<dbReference type="Gene3D" id="3.40.50.1820">
    <property type="entry name" value="alpha/beta hydrolase"/>
    <property type="match status" value="1"/>
</dbReference>
<dbReference type="GO" id="GO:0016787">
    <property type="term" value="F:hydrolase activity"/>
    <property type="evidence" value="ECO:0007669"/>
    <property type="project" value="UniProtKB-KW"/>
</dbReference>
<keyword evidence="4" id="KW-1185">Reference proteome</keyword>
<feature type="signal peptide" evidence="1">
    <location>
        <begin position="1"/>
        <end position="21"/>
    </location>
</feature>
<reference evidence="3 4" key="1">
    <citation type="submission" date="2020-04" db="EMBL/GenBank/DDBJ databases">
        <authorList>
            <person name="Yoon J."/>
        </authorList>
    </citation>
    <scope>NUCLEOTIDE SEQUENCE [LARGE SCALE GENOMIC DNA]</scope>
    <source>
        <strain evidence="3 4">DJ-13</strain>
    </source>
</reference>
<feature type="chain" id="PRO_5045814331" evidence="1">
    <location>
        <begin position="22"/>
        <end position="269"/>
    </location>
</feature>
<dbReference type="InterPro" id="IPR050266">
    <property type="entry name" value="AB_hydrolase_sf"/>
</dbReference>
<keyword evidence="3" id="KW-0378">Hydrolase</keyword>
<comment type="caution">
    <text evidence="3">The sequence shown here is derived from an EMBL/GenBank/DDBJ whole genome shotgun (WGS) entry which is preliminary data.</text>
</comment>
<evidence type="ECO:0000313" key="4">
    <source>
        <dbReference type="Proteomes" id="UP000718451"/>
    </source>
</evidence>
<organism evidence="3 4">
    <name type="scientific">Croceivirga thetidis</name>
    <dbReference type="NCBI Taxonomy" id="2721623"/>
    <lineage>
        <taxon>Bacteria</taxon>
        <taxon>Pseudomonadati</taxon>
        <taxon>Bacteroidota</taxon>
        <taxon>Flavobacteriia</taxon>
        <taxon>Flavobacteriales</taxon>
        <taxon>Flavobacteriaceae</taxon>
        <taxon>Croceivirga</taxon>
    </lineage>
</organism>
<protein>
    <submittedName>
        <fullName evidence="3">Alpha/beta fold hydrolase</fullName>
    </submittedName>
</protein>
<evidence type="ECO:0000259" key="2">
    <source>
        <dbReference type="Pfam" id="PF00561"/>
    </source>
</evidence>
<dbReference type="Pfam" id="PF00561">
    <property type="entry name" value="Abhydrolase_1"/>
    <property type="match status" value="1"/>
</dbReference>
<dbReference type="Proteomes" id="UP000718451">
    <property type="component" value="Unassembled WGS sequence"/>
</dbReference>
<sequence length="269" mass="29704">MTIKYALLLVLTFLFLNQQQAQENYSHHFTSHDGIKIAFTDEGSGQTIVLLHGFINSGSSWNKSSVKKELLKSGYRVIVPDLRGNGNSDQPENGEAYQNNAEVKDLVALADYLKLEHYWAIGYSRGSIVLAKLLTLDDRIQKAIIGGMGADFTNADWDRRLAFADAFSGRAELTELTRGAVNYATSIGANLKILGLQQDYQPVTSPEELSNISIPVLIICGDVDTDNGDLKELQKLIPKSNLKIVTGDHNNTYKQENFAAASLEFFNSN</sequence>
<keyword evidence="1" id="KW-0732">Signal</keyword>
<dbReference type="InterPro" id="IPR029058">
    <property type="entry name" value="AB_hydrolase_fold"/>
</dbReference>